<protein>
    <submittedName>
        <fullName evidence="3">Aldo/keto reductase</fullName>
    </submittedName>
</protein>
<dbReference type="InterPro" id="IPR020471">
    <property type="entry name" value="AKR"/>
</dbReference>
<dbReference type="AlphaFoldDB" id="A0A3Q8S7I3"/>
<dbReference type="InterPro" id="IPR023210">
    <property type="entry name" value="NADP_OxRdtase_dom"/>
</dbReference>
<organism evidence="3 4">
    <name type="scientific">Paenibacillus lentus</name>
    <dbReference type="NCBI Taxonomy" id="1338368"/>
    <lineage>
        <taxon>Bacteria</taxon>
        <taxon>Bacillati</taxon>
        <taxon>Bacillota</taxon>
        <taxon>Bacilli</taxon>
        <taxon>Bacillales</taxon>
        <taxon>Paenibacillaceae</taxon>
        <taxon>Paenibacillus</taxon>
    </lineage>
</organism>
<dbReference type="OrthoDB" id="9773828at2"/>
<dbReference type="GO" id="GO:0016491">
    <property type="term" value="F:oxidoreductase activity"/>
    <property type="evidence" value="ECO:0007669"/>
    <property type="project" value="UniProtKB-KW"/>
</dbReference>
<proteinExistence type="predicted"/>
<feature type="domain" description="NADP-dependent oxidoreductase" evidence="2">
    <location>
        <begin position="15"/>
        <end position="311"/>
    </location>
</feature>
<evidence type="ECO:0000313" key="3">
    <source>
        <dbReference type="EMBL" id="AZK49075.1"/>
    </source>
</evidence>
<dbReference type="PANTHER" id="PTHR43364:SF4">
    <property type="entry name" value="NAD(P)-LINKED OXIDOREDUCTASE SUPERFAMILY PROTEIN"/>
    <property type="match status" value="1"/>
</dbReference>
<evidence type="ECO:0000313" key="4">
    <source>
        <dbReference type="Proteomes" id="UP000273145"/>
    </source>
</evidence>
<dbReference type="InterPro" id="IPR050523">
    <property type="entry name" value="AKR_Detox_Biosynth"/>
</dbReference>
<keyword evidence="1" id="KW-0560">Oxidoreductase</keyword>
<dbReference type="Pfam" id="PF00248">
    <property type="entry name" value="Aldo_ket_red"/>
    <property type="match status" value="1"/>
</dbReference>
<dbReference type="SUPFAM" id="SSF51430">
    <property type="entry name" value="NAD(P)-linked oxidoreductase"/>
    <property type="match status" value="1"/>
</dbReference>
<name>A0A3Q8S7I3_9BACL</name>
<sequence>MEYAYLGRSGLAVSRLCLGSMTFGGQTDEAESAKMIHAFLDQGGNFIDTADVYTEGRSEEIVGKHIKDRRSEVILATKVRMRTSPDVNGFGASRKRIMDGVDASLKRLGTDYIDLYQIHVWDADTPVEETLRALDDLISSGKVRYIGCSNYLSWQLMKSLGISEFRGYSRYISLQQQYSLINREAERELVSLCAEEKVGIIPWAPLGGGFLTGKYRQGKAPSEGRLGTAKSGESSWENRALDKNFAILEAVLQVAEETGKTPAQVSLNWLLEQPCITSPIFGASTFEQFEENMGSVGWRLPFELRQRLDEVSALPDEYPARFLSKFSRNI</sequence>
<dbReference type="EMBL" id="CP034248">
    <property type="protein sequence ID" value="AZK49075.1"/>
    <property type="molecule type" value="Genomic_DNA"/>
</dbReference>
<dbReference type="FunFam" id="3.20.20.100:FF:000004">
    <property type="entry name" value="Oxidoreductase, aldo/keto reductase"/>
    <property type="match status" value="1"/>
</dbReference>
<dbReference type="PANTHER" id="PTHR43364">
    <property type="entry name" value="NADH-SPECIFIC METHYLGLYOXAL REDUCTASE-RELATED"/>
    <property type="match status" value="1"/>
</dbReference>
<evidence type="ECO:0000259" key="2">
    <source>
        <dbReference type="Pfam" id="PF00248"/>
    </source>
</evidence>
<dbReference type="Proteomes" id="UP000273145">
    <property type="component" value="Chromosome"/>
</dbReference>
<gene>
    <name evidence="3" type="ORF">EIM92_15415</name>
</gene>
<evidence type="ECO:0000256" key="1">
    <source>
        <dbReference type="ARBA" id="ARBA00023002"/>
    </source>
</evidence>
<dbReference type="PRINTS" id="PR00069">
    <property type="entry name" value="ALDKETRDTASE"/>
</dbReference>
<dbReference type="Gene3D" id="3.20.20.100">
    <property type="entry name" value="NADP-dependent oxidoreductase domain"/>
    <property type="match status" value="1"/>
</dbReference>
<dbReference type="KEGG" id="plen:EIM92_15415"/>
<dbReference type="InterPro" id="IPR036812">
    <property type="entry name" value="NAD(P)_OxRdtase_dom_sf"/>
</dbReference>
<keyword evidence="4" id="KW-1185">Reference proteome</keyword>
<accession>A0A3Q8S7I3</accession>
<dbReference type="RefSeq" id="WP_125085217.1">
    <property type="nucleotide sequence ID" value="NZ_CP034248.1"/>
</dbReference>
<reference evidence="3 4" key="1">
    <citation type="submission" date="2018-11" db="EMBL/GenBank/DDBJ databases">
        <title>Genome sequencing of Paenibacillus lentus DSM25539(T).</title>
        <authorList>
            <person name="Kook J.-K."/>
            <person name="Park S.-N."/>
            <person name="Lim Y.K."/>
        </authorList>
    </citation>
    <scope>NUCLEOTIDE SEQUENCE [LARGE SCALE GENOMIC DNA]</scope>
    <source>
        <strain evidence="3 4">DSM 25539</strain>
    </source>
</reference>
<dbReference type="GO" id="GO:0005829">
    <property type="term" value="C:cytosol"/>
    <property type="evidence" value="ECO:0007669"/>
    <property type="project" value="UniProtKB-ARBA"/>
</dbReference>
<dbReference type="CDD" id="cd19091">
    <property type="entry name" value="AKR_PsAKR"/>
    <property type="match status" value="1"/>
</dbReference>